<proteinExistence type="predicted"/>
<evidence type="ECO:0000313" key="1">
    <source>
        <dbReference type="EMBL" id="OWR55380.1"/>
    </source>
</evidence>
<gene>
    <name evidence="1" type="ORF">KGM_200851A</name>
</gene>
<comment type="caution">
    <text evidence="1">The sequence shown here is derived from an EMBL/GenBank/DDBJ whole genome shotgun (WGS) entry which is preliminary data.</text>
</comment>
<accession>A0A212FNV8</accession>
<dbReference type="EMBL" id="AGBW02004735">
    <property type="protein sequence ID" value="OWR55380.1"/>
    <property type="molecule type" value="Genomic_DNA"/>
</dbReference>
<dbReference type="Proteomes" id="UP000007151">
    <property type="component" value="Unassembled WGS sequence"/>
</dbReference>
<reference evidence="1 2" key="1">
    <citation type="journal article" date="2011" name="Cell">
        <title>The monarch butterfly genome yields insights into long-distance migration.</title>
        <authorList>
            <person name="Zhan S."/>
            <person name="Merlin C."/>
            <person name="Boore J.L."/>
            <person name="Reppert S.M."/>
        </authorList>
    </citation>
    <scope>NUCLEOTIDE SEQUENCE [LARGE SCALE GENOMIC DNA]</scope>
    <source>
        <strain evidence="1">F-2</strain>
    </source>
</reference>
<protein>
    <submittedName>
        <fullName evidence="1">Uncharacterized protein</fullName>
    </submittedName>
</protein>
<name>A0A212FNV8_DANPL</name>
<feature type="non-terminal residue" evidence="1">
    <location>
        <position position="28"/>
    </location>
</feature>
<keyword evidence="2" id="KW-1185">Reference proteome</keyword>
<dbReference type="AlphaFoldDB" id="A0A212FNV8"/>
<dbReference type="InParanoid" id="A0A212FNV8"/>
<organism evidence="1 2">
    <name type="scientific">Danaus plexippus plexippus</name>
    <dbReference type="NCBI Taxonomy" id="278856"/>
    <lineage>
        <taxon>Eukaryota</taxon>
        <taxon>Metazoa</taxon>
        <taxon>Ecdysozoa</taxon>
        <taxon>Arthropoda</taxon>
        <taxon>Hexapoda</taxon>
        <taxon>Insecta</taxon>
        <taxon>Pterygota</taxon>
        <taxon>Neoptera</taxon>
        <taxon>Endopterygota</taxon>
        <taxon>Lepidoptera</taxon>
        <taxon>Glossata</taxon>
        <taxon>Ditrysia</taxon>
        <taxon>Papilionoidea</taxon>
        <taxon>Nymphalidae</taxon>
        <taxon>Danainae</taxon>
        <taxon>Danaini</taxon>
        <taxon>Danaina</taxon>
        <taxon>Danaus</taxon>
        <taxon>Danaus</taxon>
    </lineage>
</organism>
<sequence length="28" mass="3162">MLKCDRIIRRYSVGAGVLSEIVSHIESE</sequence>
<dbReference type="KEGG" id="dpl:KGM_200851A"/>
<evidence type="ECO:0000313" key="2">
    <source>
        <dbReference type="Proteomes" id="UP000007151"/>
    </source>
</evidence>